<proteinExistence type="predicted"/>
<evidence type="ECO:0000256" key="1">
    <source>
        <dbReference type="SAM" id="MobiDB-lite"/>
    </source>
</evidence>
<feature type="chain" id="PRO_5040833323" evidence="2">
    <location>
        <begin position="20"/>
        <end position="212"/>
    </location>
</feature>
<evidence type="ECO:0000256" key="2">
    <source>
        <dbReference type="SAM" id="SignalP"/>
    </source>
</evidence>
<dbReference type="AlphaFoldDB" id="A0A9W8CH36"/>
<dbReference type="Proteomes" id="UP001145021">
    <property type="component" value="Unassembled WGS sequence"/>
</dbReference>
<protein>
    <submittedName>
        <fullName evidence="3">Uncharacterized protein</fullName>
    </submittedName>
</protein>
<evidence type="ECO:0000313" key="4">
    <source>
        <dbReference type="Proteomes" id="UP001145021"/>
    </source>
</evidence>
<feature type="signal peptide" evidence="2">
    <location>
        <begin position="1"/>
        <end position="19"/>
    </location>
</feature>
<feature type="compositionally biased region" description="Polar residues" evidence="1">
    <location>
        <begin position="108"/>
        <end position="119"/>
    </location>
</feature>
<keyword evidence="2" id="KW-0732">Signal</keyword>
<gene>
    <name evidence="3" type="ORF">LPJ64_006021</name>
</gene>
<feature type="region of interest" description="Disordered" evidence="1">
    <location>
        <begin position="72"/>
        <end position="196"/>
    </location>
</feature>
<sequence length="212" mass="21567">MKFAFSSALSIAAIFAVSATADVAGTRTIVISLTSDEQGQIIPVILHKNSAGYEPVGISTSVSSISDDANIINSDSDSDSVEINESQEGGEDISLDSSKLQTPFPAENTPTPDEQQTMPASPIAEEETQAETENQAQESSVSLVDAAAPETTTPVDNADPGSGSDSDSDSEQEAASNSNSASAQQTGKSTAATSHSSAALALAALLAMVITI</sequence>
<dbReference type="EMBL" id="JANBOH010000485">
    <property type="protein sequence ID" value="KAJ1642097.1"/>
    <property type="molecule type" value="Genomic_DNA"/>
</dbReference>
<feature type="compositionally biased region" description="Low complexity" evidence="1">
    <location>
        <begin position="156"/>
        <end position="165"/>
    </location>
</feature>
<organism evidence="3 4">
    <name type="scientific">Coemansia asiatica</name>
    <dbReference type="NCBI Taxonomy" id="1052880"/>
    <lineage>
        <taxon>Eukaryota</taxon>
        <taxon>Fungi</taxon>
        <taxon>Fungi incertae sedis</taxon>
        <taxon>Zoopagomycota</taxon>
        <taxon>Kickxellomycotina</taxon>
        <taxon>Kickxellomycetes</taxon>
        <taxon>Kickxellales</taxon>
        <taxon>Kickxellaceae</taxon>
        <taxon>Coemansia</taxon>
    </lineage>
</organism>
<reference evidence="3" key="1">
    <citation type="submission" date="2022-07" db="EMBL/GenBank/DDBJ databases">
        <title>Phylogenomic reconstructions and comparative analyses of Kickxellomycotina fungi.</title>
        <authorList>
            <person name="Reynolds N.K."/>
            <person name="Stajich J.E."/>
            <person name="Barry K."/>
            <person name="Grigoriev I.V."/>
            <person name="Crous P."/>
            <person name="Smith M.E."/>
        </authorList>
    </citation>
    <scope>NUCLEOTIDE SEQUENCE</scope>
    <source>
        <strain evidence="3">NBRC 105413</strain>
    </source>
</reference>
<name>A0A9W8CH36_9FUNG</name>
<evidence type="ECO:0000313" key="3">
    <source>
        <dbReference type="EMBL" id="KAJ1642097.1"/>
    </source>
</evidence>
<accession>A0A9W8CH36</accession>
<feature type="compositionally biased region" description="Low complexity" evidence="1">
    <location>
        <begin position="173"/>
        <end position="196"/>
    </location>
</feature>
<keyword evidence="4" id="KW-1185">Reference proteome</keyword>
<comment type="caution">
    <text evidence="3">The sequence shown here is derived from an EMBL/GenBank/DDBJ whole genome shotgun (WGS) entry which is preliminary data.</text>
</comment>